<keyword evidence="8" id="KW-1185">Reference proteome</keyword>
<name>A0A427XMV6_9TREE</name>
<dbReference type="PANTHER" id="PTHR42812:SF16">
    <property type="entry name" value="HYDROLASE, PUTATIVE (AFU_ORTHOLOGUE AFUA_7G06110)-RELATED"/>
    <property type="match status" value="1"/>
</dbReference>
<dbReference type="EMBL" id="RSCD01000036">
    <property type="protein sequence ID" value="RSH80148.1"/>
    <property type="molecule type" value="Genomic_DNA"/>
</dbReference>
<dbReference type="CDD" id="cd18617">
    <property type="entry name" value="GH43_XynB-like"/>
    <property type="match status" value="1"/>
</dbReference>
<dbReference type="Gene3D" id="2.60.120.200">
    <property type="match status" value="1"/>
</dbReference>
<dbReference type="AlphaFoldDB" id="A0A427XMV6"/>
<evidence type="ECO:0000313" key="8">
    <source>
        <dbReference type="Proteomes" id="UP000279259"/>
    </source>
</evidence>
<dbReference type="OrthoDB" id="2139957at2759"/>
<evidence type="ECO:0000256" key="1">
    <source>
        <dbReference type="ARBA" id="ARBA00009865"/>
    </source>
</evidence>
<dbReference type="GO" id="GO:0004553">
    <property type="term" value="F:hydrolase activity, hydrolyzing O-glycosyl compounds"/>
    <property type="evidence" value="ECO:0007669"/>
    <property type="project" value="InterPro"/>
</dbReference>
<dbReference type="Pfam" id="PF17851">
    <property type="entry name" value="GH43_C2"/>
    <property type="match status" value="1"/>
</dbReference>
<evidence type="ECO:0000256" key="2">
    <source>
        <dbReference type="ARBA" id="ARBA00022801"/>
    </source>
</evidence>
<feature type="site" description="Important for catalytic activity, responsible for pKa modulation of the active site Glu and correct orientation of both the proton donor and substrate" evidence="4">
    <location>
        <position position="139"/>
    </location>
</feature>
<keyword evidence="3 5" id="KW-0326">Glycosidase</keyword>
<dbReference type="GO" id="GO:0005975">
    <property type="term" value="P:carbohydrate metabolic process"/>
    <property type="evidence" value="ECO:0007669"/>
    <property type="project" value="InterPro"/>
</dbReference>
<dbReference type="Pfam" id="PF04616">
    <property type="entry name" value="Glyco_hydro_43"/>
    <property type="match status" value="1"/>
</dbReference>
<evidence type="ECO:0000313" key="7">
    <source>
        <dbReference type="EMBL" id="RSH80148.1"/>
    </source>
</evidence>
<dbReference type="InterPro" id="IPR051795">
    <property type="entry name" value="Glycosyl_Hydrlase_43"/>
</dbReference>
<evidence type="ECO:0000259" key="6">
    <source>
        <dbReference type="Pfam" id="PF17851"/>
    </source>
</evidence>
<sequence length="541" mass="60329">MSVTNTYRNPILPGFNPDPSLCYVPGKGYFVSTSTFEYFPGLPIYHSTDLINWKLIGHALNRRSQGVDMQTVETSAGLWAPTFRYHNGRWYMICSCFWRLRIADGKPDVISSGFYVSTDDIFDDSKWSDAVYFEEVGFDQDLLFDDDGKVYQTVTRFDFAAATTNGHPKIQSWINEIDLATGQSLTEPVLAKASPLGVAEGCHILKRDGWYYFFTAEGGTQDGHRECVYRSKSPMGPFEPPPEGVNPLIYNADHPDIQNTGHMDLIEGDDGKWVAVFLGVRPVFKASVTKEGGLGMPTHLGRETFMAPMEWVDGWPVVNKKKPIELIGEAEGLTLLPERAGWIDEFGQKELSLGWYHVRVPLRRTYSLTERPGYLALRGSPVRIDVEHSPSILLQKQPGFNLDWETQVEFTPSKPGQEAGTVVWMSKGAHAALGLRGIEGGKTEVVFRKPSADDKFEEKSFAMDAPSGTPVTFFVKARTLQYEFAFKILGSEVVVAGTLPSDALKPLFTGVHLGVYAQGVNDTPCLNSAYFKYAKWDHVDV</sequence>
<evidence type="ECO:0000256" key="3">
    <source>
        <dbReference type="ARBA" id="ARBA00023295"/>
    </source>
</evidence>
<dbReference type="InterPro" id="IPR006710">
    <property type="entry name" value="Glyco_hydro_43"/>
</dbReference>
<dbReference type="SUPFAM" id="SSF49899">
    <property type="entry name" value="Concanavalin A-like lectins/glucanases"/>
    <property type="match status" value="1"/>
</dbReference>
<comment type="similarity">
    <text evidence="1 5">Belongs to the glycosyl hydrolase 43 family.</text>
</comment>
<reference evidence="7 8" key="1">
    <citation type="submission" date="2018-11" db="EMBL/GenBank/DDBJ databases">
        <title>Genome sequence of Saitozyma podzolica DSM 27192.</title>
        <authorList>
            <person name="Aliyu H."/>
            <person name="Gorte O."/>
            <person name="Ochsenreither K."/>
        </authorList>
    </citation>
    <scope>NUCLEOTIDE SEQUENCE [LARGE SCALE GENOMIC DNA]</scope>
    <source>
        <strain evidence="7 8">DSM 27192</strain>
    </source>
</reference>
<dbReference type="InterPro" id="IPR041542">
    <property type="entry name" value="GH43_C2"/>
</dbReference>
<dbReference type="InterPro" id="IPR023296">
    <property type="entry name" value="Glyco_hydro_beta-prop_sf"/>
</dbReference>
<organism evidence="7 8">
    <name type="scientific">Saitozyma podzolica</name>
    <dbReference type="NCBI Taxonomy" id="1890683"/>
    <lineage>
        <taxon>Eukaryota</taxon>
        <taxon>Fungi</taxon>
        <taxon>Dikarya</taxon>
        <taxon>Basidiomycota</taxon>
        <taxon>Agaricomycotina</taxon>
        <taxon>Tremellomycetes</taxon>
        <taxon>Tremellales</taxon>
        <taxon>Trimorphomycetaceae</taxon>
        <taxon>Saitozyma</taxon>
    </lineage>
</organism>
<dbReference type="STRING" id="1890683.A0A427XMV6"/>
<dbReference type="PANTHER" id="PTHR42812">
    <property type="entry name" value="BETA-XYLOSIDASE"/>
    <property type="match status" value="1"/>
</dbReference>
<protein>
    <recommendedName>
        <fullName evidence="6">Beta-xylosidase C-terminal Concanavalin A-like domain-containing protein</fullName>
    </recommendedName>
</protein>
<evidence type="ECO:0000256" key="5">
    <source>
        <dbReference type="RuleBase" id="RU361187"/>
    </source>
</evidence>
<dbReference type="InterPro" id="IPR013320">
    <property type="entry name" value="ConA-like_dom_sf"/>
</dbReference>
<dbReference type="Gene3D" id="2.115.10.20">
    <property type="entry name" value="Glycosyl hydrolase domain, family 43"/>
    <property type="match status" value="1"/>
</dbReference>
<evidence type="ECO:0000256" key="4">
    <source>
        <dbReference type="PIRSR" id="PIRSR606710-2"/>
    </source>
</evidence>
<proteinExistence type="inferred from homology"/>
<dbReference type="SUPFAM" id="SSF75005">
    <property type="entry name" value="Arabinanase/levansucrase/invertase"/>
    <property type="match status" value="1"/>
</dbReference>
<keyword evidence="2 5" id="KW-0378">Hydrolase</keyword>
<comment type="caution">
    <text evidence="7">The sequence shown here is derived from an EMBL/GenBank/DDBJ whole genome shotgun (WGS) entry which is preliminary data.</text>
</comment>
<gene>
    <name evidence="7" type="ORF">EHS25_007253</name>
</gene>
<accession>A0A427XMV6</accession>
<feature type="domain" description="Beta-xylosidase C-terminal Concanavalin A-like" evidence="6">
    <location>
        <begin position="344"/>
        <end position="536"/>
    </location>
</feature>
<dbReference type="Proteomes" id="UP000279259">
    <property type="component" value="Unassembled WGS sequence"/>
</dbReference>